<dbReference type="InterPro" id="IPR001543">
    <property type="entry name" value="FliN-like_C"/>
</dbReference>
<dbReference type="InterPro" id="IPR001172">
    <property type="entry name" value="FliN_T3SS_HrcQb"/>
</dbReference>
<protein>
    <recommendedName>
        <fullName evidence="3">Flagellar motor switch protein FliN</fullName>
    </recommendedName>
</protein>
<evidence type="ECO:0000256" key="6">
    <source>
        <dbReference type="ARBA" id="ARBA00022779"/>
    </source>
</evidence>
<feature type="domain" description="Flagellar motor switch protein FliN-like C-terminal" evidence="9">
    <location>
        <begin position="73"/>
        <end position="130"/>
    </location>
</feature>
<dbReference type="Proteomes" id="UP001477870">
    <property type="component" value="Unassembled WGS sequence"/>
</dbReference>
<evidence type="ECO:0000313" key="11">
    <source>
        <dbReference type="Proteomes" id="UP001477870"/>
    </source>
</evidence>
<dbReference type="Pfam" id="PF01052">
    <property type="entry name" value="FliMN_C"/>
    <property type="match status" value="1"/>
</dbReference>
<keyword evidence="4" id="KW-1003">Cell membrane</keyword>
<proteinExistence type="inferred from homology"/>
<keyword evidence="10" id="KW-0966">Cell projection</keyword>
<dbReference type="PANTHER" id="PTHR43484">
    <property type="match status" value="1"/>
</dbReference>
<name>A0ABU9T8K8_9HYPH</name>
<evidence type="ECO:0000256" key="5">
    <source>
        <dbReference type="ARBA" id="ARBA00022500"/>
    </source>
</evidence>
<keyword evidence="7" id="KW-0472">Membrane</keyword>
<dbReference type="SUPFAM" id="SSF101801">
    <property type="entry name" value="Surface presentation of antigens (SPOA)"/>
    <property type="match status" value="1"/>
</dbReference>
<comment type="subcellular location">
    <subcellularLocation>
        <location evidence="1">Cell membrane</location>
        <topology evidence="1">Peripheral membrane protein</topology>
        <orientation evidence="1">Cytoplasmic side</orientation>
    </subcellularLocation>
</comment>
<sequence>MIDLKADSPLDMDLEPLEPLEQSELAPAEEPAKFVDSDPLNEAIDELQKSISDDELDGAARKFSGNANYNKSVFDVPVEVQVIIGSTRMSVSQLMAMEPDTVVTLDSKIGEPVDIAVNGKKIGEGELEINAHDPNSLCVRIVKLGS</sequence>
<evidence type="ECO:0000256" key="3">
    <source>
        <dbReference type="ARBA" id="ARBA00021897"/>
    </source>
</evidence>
<reference evidence="10 11" key="1">
    <citation type="submission" date="2024-03" db="EMBL/GenBank/DDBJ databases">
        <title>Community enrichment and isolation of bacterial strains for fucoidan degradation.</title>
        <authorList>
            <person name="Sichert A."/>
        </authorList>
    </citation>
    <scope>NUCLEOTIDE SEQUENCE [LARGE SCALE GENOMIC DNA]</scope>
    <source>
        <strain evidence="10 11">AS62</strain>
    </source>
</reference>
<organism evidence="10 11">
    <name type="scientific">Ahrensia kielensis</name>
    <dbReference type="NCBI Taxonomy" id="76980"/>
    <lineage>
        <taxon>Bacteria</taxon>
        <taxon>Pseudomonadati</taxon>
        <taxon>Pseudomonadota</taxon>
        <taxon>Alphaproteobacteria</taxon>
        <taxon>Hyphomicrobiales</taxon>
        <taxon>Ahrensiaceae</taxon>
        <taxon>Ahrensia</taxon>
    </lineage>
</organism>
<keyword evidence="11" id="KW-1185">Reference proteome</keyword>
<keyword evidence="10" id="KW-0282">Flagellum</keyword>
<accession>A0ABU9T8K8</accession>
<dbReference type="InterPro" id="IPR051469">
    <property type="entry name" value="FliN/MopA/SpaO"/>
</dbReference>
<evidence type="ECO:0000256" key="1">
    <source>
        <dbReference type="ARBA" id="ARBA00004413"/>
    </source>
</evidence>
<dbReference type="PRINTS" id="PR00956">
    <property type="entry name" value="FLGMOTORFLIN"/>
</dbReference>
<evidence type="ECO:0000256" key="7">
    <source>
        <dbReference type="ARBA" id="ARBA00023136"/>
    </source>
</evidence>
<dbReference type="EMBL" id="JBBMQO010000007">
    <property type="protein sequence ID" value="MEM5502472.1"/>
    <property type="molecule type" value="Genomic_DNA"/>
</dbReference>
<keyword evidence="10" id="KW-0969">Cilium</keyword>
<evidence type="ECO:0000256" key="4">
    <source>
        <dbReference type="ARBA" id="ARBA00022475"/>
    </source>
</evidence>
<evidence type="ECO:0000313" key="10">
    <source>
        <dbReference type="EMBL" id="MEM5502472.1"/>
    </source>
</evidence>
<feature type="compositionally biased region" description="Low complexity" evidence="8">
    <location>
        <begin position="19"/>
        <end position="29"/>
    </location>
</feature>
<dbReference type="RefSeq" id="WP_342848783.1">
    <property type="nucleotide sequence ID" value="NZ_JBBMQO010000007.1"/>
</dbReference>
<gene>
    <name evidence="10" type="ORF">WNY59_12830</name>
</gene>
<dbReference type="Gene3D" id="2.30.330.10">
    <property type="entry name" value="SpoA-like"/>
    <property type="match status" value="1"/>
</dbReference>
<comment type="caution">
    <text evidence="10">The sequence shown here is derived from an EMBL/GenBank/DDBJ whole genome shotgun (WGS) entry which is preliminary data.</text>
</comment>
<keyword evidence="6" id="KW-0283">Flagellar rotation</keyword>
<dbReference type="InterPro" id="IPR036429">
    <property type="entry name" value="SpoA-like_sf"/>
</dbReference>
<evidence type="ECO:0000259" key="9">
    <source>
        <dbReference type="Pfam" id="PF01052"/>
    </source>
</evidence>
<comment type="similarity">
    <text evidence="2">Belongs to the FliN/MopA/SpaO family.</text>
</comment>
<evidence type="ECO:0000256" key="2">
    <source>
        <dbReference type="ARBA" id="ARBA00009226"/>
    </source>
</evidence>
<feature type="region of interest" description="Disordered" evidence="8">
    <location>
        <begin position="1"/>
        <end position="37"/>
    </location>
</feature>
<dbReference type="PANTHER" id="PTHR43484:SF1">
    <property type="entry name" value="FLAGELLAR MOTOR SWITCH PROTEIN FLIN"/>
    <property type="match status" value="1"/>
</dbReference>
<keyword evidence="5" id="KW-0145">Chemotaxis</keyword>
<evidence type="ECO:0000256" key="8">
    <source>
        <dbReference type="SAM" id="MobiDB-lite"/>
    </source>
</evidence>